<protein>
    <submittedName>
        <fullName evidence="2">Uncharacterized protein</fullName>
    </submittedName>
</protein>
<dbReference type="EMBL" id="JAMSHJ010000005">
    <property type="protein sequence ID" value="KAI5411665.1"/>
    <property type="molecule type" value="Genomic_DNA"/>
</dbReference>
<keyword evidence="3" id="KW-1185">Reference proteome</keyword>
<evidence type="ECO:0000313" key="2">
    <source>
        <dbReference type="EMBL" id="KAI5411665.1"/>
    </source>
</evidence>
<dbReference type="AlphaFoldDB" id="A0A9D5AMV6"/>
<gene>
    <name evidence="2" type="ORF">KIW84_056657</name>
</gene>
<name>A0A9D5AMV6_PEA</name>
<dbReference type="Gramene" id="Psat05G0665700-T1">
    <property type="protein sequence ID" value="KAI5411665.1"/>
    <property type="gene ID" value="KIW84_056657"/>
</dbReference>
<evidence type="ECO:0000313" key="3">
    <source>
        <dbReference type="Proteomes" id="UP001058974"/>
    </source>
</evidence>
<organism evidence="2 3">
    <name type="scientific">Pisum sativum</name>
    <name type="common">Garden pea</name>
    <name type="synonym">Lathyrus oleraceus</name>
    <dbReference type="NCBI Taxonomy" id="3888"/>
    <lineage>
        <taxon>Eukaryota</taxon>
        <taxon>Viridiplantae</taxon>
        <taxon>Streptophyta</taxon>
        <taxon>Embryophyta</taxon>
        <taxon>Tracheophyta</taxon>
        <taxon>Spermatophyta</taxon>
        <taxon>Magnoliopsida</taxon>
        <taxon>eudicotyledons</taxon>
        <taxon>Gunneridae</taxon>
        <taxon>Pentapetalae</taxon>
        <taxon>rosids</taxon>
        <taxon>fabids</taxon>
        <taxon>Fabales</taxon>
        <taxon>Fabaceae</taxon>
        <taxon>Papilionoideae</taxon>
        <taxon>50 kb inversion clade</taxon>
        <taxon>NPAAA clade</taxon>
        <taxon>Hologalegina</taxon>
        <taxon>IRL clade</taxon>
        <taxon>Fabeae</taxon>
        <taxon>Lathyrus</taxon>
    </lineage>
</organism>
<comment type="caution">
    <text evidence="2">The sequence shown here is derived from an EMBL/GenBank/DDBJ whole genome shotgun (WGS) entry which is preliminary data.</text>
</comment>
<feature type="region of interest" description="Disordered" evidence="1">
    <location>
        <begin position="83"/>
        <end position="118"/>
    </location>
</feature>
<evidence type="ECO:0000256" key="1">
    <source>
        <dbReference type="SAM" id="MobiDB-lite"/>
    </source>
</evidence>
<dbReference type="Proteomes" id="UP001058974">
    <property type="component" value="Chromosome 5"/>
</dbReference>
<reference evidence="2 3" key="1">
    <citation type="journal article" date="2022" name="Nat. Genet.">
        <title>Improved pea reference genome and pan-genome highlight genomic features and evolutionary characteristics.</title>
        <authorList>
            <person name="Yang T."/>
            <person name="Liu R."/>
            <person name="Luo Y."/>
            <person name="Hu S."/>
            <person name="Wang D."/>
            <person name="Wang C."/>
            <person name="Pandey M.K."/>
            <person name="Ge S."/>
            <person name="Xu Q."/>
            <person name="Li N."/>
            <person name="Li G."/>
            <person name="Huang Y."/>
            <person name="Saxena R.K."/>
            <person name="Ji Y."/>
            <person name="Li M."/>
            <person name="Yan X."/>
            <person name="He Y."/>
            <person name="Liu Y."/>
            <person name="Wang X."/>
            <person name="Xiang C."/>
            <person name="Varshney R.K."/>
            <person name="Ding H."/>
            <person name="Gao S."/>
            <person name="Zong X."/>
        </authorList>
    </citation>
    <scope>NUCLEOTIDE SEQUENCE [LARGE SCALE GENOMIC DNA]</scope>
    <source>
        <strain evidence="2 3">cv. Zhongwan 6</strain>
    </source>
</reference>
<sequence>MAPVLKVWAYYMHHTLNTNRSGFDLIAERALALYFLLKRQPVNIGMIITGDRDEGVDDLDDKRMLKPARSLDPSWLRENIVAGAGQRPTRHPYADEARPSDPPRQDAPHGMPLATPSIDDEDSHLHLDLMSHFCFMQDMCAHFGVSGCYLTHQVDTWATV</sequence>
<feature type="compositionally biased region" description="Basic and acidic residues" evidence="1">
    <location>
        <begin position="92"/>
        <end position="107"/>
    </location>
</feature>
<accession>A0A9D5AMV6</accession>
<proteinExistence type="predicted"/>